<name>A0A0F9PCU6_9ZZZZ</name>
<feature type="region of interest" description="Disordered" evidence="1">
    <location>
        <begin position="1"/>
        <end position="26"/>
    </location>
</feature>
<proteinExistence type="predicted"/>
<sequence>MPRTKVPRLVSSRRAATPRALTPPPEKAVAAGVAGIGTGLKKIGSTLMREEEARAAEARAERKRMAAKLEAQAEREAAKREAAQEKFKKAQEAAWG</sequence>
<evidence type="ECO:0000313" key="2">
    <source>
        <dbReference type="EMBL" id="KKN22287.1"/>
    </source>
</evidence>
<gene>
    <name evidence="2" type="ORF">LCGC14_0916710</name>
</gene>
<organism evidence="2">
    <name type="scientific">marine sediment metagenome</name>
    <dbReference type="NCBI Taxonomy" id="412755"/>
    <lineage>
        <taxon>unclassified sequences</taxon>
        <taxon>metagenomes</taxon>
        <taxon>ecological metagenomes</taxon>
    </lineage>
</organism>
<feature type="compositionally biased region" description="Basic and acidic residues" evidence="1">
    <location>
        <begin position="71"/>
        <end position="96"/>
    </location>
</feature>
<dbReference type="EMBL" id="LAZR01003074">
    <property type="protein sequence ID" value="KKN22287.1"/>
    <property type="molecule type" value="Genomic_DNA"/>
</dbReference>
<reference evidence="2" key="1">
    <citation type="journal article" date="2015" name="Nature">
        <title>Complex archaea that bridge the gap between prokaryotes and eukaryotes.</title>
        <authorList>
            <person name="Spang A."/>
            <person name="Saw J.H."/>
            <person name="Jorgensen S.L."/>
            <person name="Zaremba-Niedzwiedzka K."/>
            <person name="Martijn J."/>
            <person name="Lind A.E."/>
            <person name="van Eijk R."/>
            <person name="Schleper C."/>
            <person name="Guy L."/>
            <person name="Ettema T.J."/>
        </authorList>
    </citation>
    <scope>NUCLEOTIDE SEQUENCE</scope>
</reference>
<dbReference type="AlphaFoldDB" id="A0A0F9PCU6"/>
<evidence type="ECO:0000256" key="1">
    <source>
        <dbReference type="SAM" id="MobiDB-lite"/>
    </source>
</evidence>
<feature type="region of interest" description="Disordered" evidence="1">
    <location>
        <begin position="70"/>
        <end position="96"/>
    </location>
</feature>
<comment type="caution">
    <text evidence="2">The sequence shown here is derived from an EMBL/GenBank/DDBJ whole genome shotgun (WGS) entry which is preliminary data.</text>
</comment>
<accession>A0A0F9PCU6</accession>
<protein>
    <submittedName>
        <fullName evidence="2">Uncharacterized protein</fullName>
    </submittedName>
</protein>
<feature type="non-terminal residue" evidence="2">
    <location>
        <position position="96"/>
    </location>
</feature>